<dbReference type="InterPro" id="IPR038765">
    <property type="entry name" value="Papain-like_cys_pep_sf"/>
</dbReference>
<dbReference type="PANTHER" id="PTHR12606:SF141">
    <property type="entry name" value="GH15225P-RELATED"/>
    <property type="match status" value="1"/>
</dbReference>
<proteinExistence type="inferred from homology"/>
<protein>
    <submittedName>
        <fullName evidence="7">Ubiquitin-like-specific protease 1</fullName>
    </submittedName>
</protein>
<feature type="compositionally biased region" description="Polar residues" evidence="5">
    <location>
        <begin position="22"/>
        <end position="31"/>
    </location>
</feature>
<keyword evidence="3" id="KW-0378">Hydrolase</keyword>
<feature type="region of interest" description="Disordered" evidence="5">
    <location>
        <begin position="793"/>
        <end position="812"/>
    </location>
</feature>
<gene>
    <name evidence="7" type="ORF">QBC46DRAFT_335712</name>
</gene>
<keyword evidence="4" id="KW-0788">Thiol protease</keyword>
<dbReference type="GO" id="GO:0016926">
    <property type="term" value="P:protein desumoylation"/>
    <property type="evidence" value="ECO:0007669"/>
    <property type="project" value="TreeGrafter"/>
</dbReference>
<comment type="similarity">
    <text evidence="1">Belongs to the peptidase C48 family.</text>
</comment>
<feature type="compositionally biased region" description="Polar residues" evidence="5">
    <location>
        <begin position="682"/>
        <end position="717"/>
    </location>
</feature>
<reference evidence="8" key="1">
    <citation type="journal article" date="2023" name="Mol. Phylogenet. Evol.">
        <title>Genome-scale phylogeny and comparative genomics of the fungal order Sordariales.</title>
        <authorList>
            <person name="Hensen N."/>
            <person name="Bonometti L."/>
            <person name="Westerberg I."/>
            <person name="Brannstrom I.O."/>
            <person name="Guillou S."/>
            <person name="Cros-Aarteil S."/>
            <person name="Calhoun S."/>
            <person name="Haridas S."/>
            <person name="Kuo A."/>
            <person name="Mondo S."/>
            <person name="Pangilinan J."/>
            <person name="Riley R."/>
            <person name="LaButti K."/>
            <person name="Andreopoulos B."/>
            <person name="Lipzen A."/>
            <person name="Chen C."/>
            <person name="Yan M."/>
            <person name="Daum C."/>
            <person name="Ng V."/>
            <person name="Clum A."/>
            <person name="Steindorff A."/>
            <person name="Ohm R.A."/>
            <person name="Martin F."/>
            <person name="Silar P."/>
            <person name="Natvig D.O."/>
            <person name="Lalanne C."/>
            <person name="Gautier V."/>
            <person name="Ament-Velasquez S.L."/>
            <person name="Kruys A."/>
            <person name="Hutchinson M.I."/>
            <person name="Powell A.J."/>
            <person name="Barry K."/>
            <person name="Miller A.N."/>
            <person name="Grigoriev I.V."/>
            <person name="Debuchy R."/>
            <person name="Gladieux P."/>
            <person name="Hiltunen Thoren M."/>
            <person name="Johannesson H."/>
        </authorList>
    </citation>
    <scope>NUCLEOTIDE SEQUENCE [LARGE SCALE GENOMIC DNA]</scope>
    <source>
        <strain evidence="8">CBS 340.73</strain>
    </source>
</reference>
<dbReference type="InterPro" id="IPR003653">
    <property type="entry name" value="Peptidase_C48_C"/>
</dbReference>
<evidence type="ECO:0000256" key="1">
    <source>
        <dbReference type="ARBA" id="ARBA00005234"/>
    </source>
</evidence>
<feature type="region of interest" description="Disordered" evidence="5">
    <location>
        <begin position="654"/>
        <end position="752"/>
    </location>
</feature>
<sequence length="1179" mass="133690">MVPQAATPRTTRNGSGLRHTPPVQSVGSSRITKNRRTPRPSAPAVRLANAVFPAIAENSPTSVVPEQQFEPANKETTESPTPLESPKLLQHEQEAVPIFVFTANKGPASPVDETCLFRERKEKEGDQFARELYTAIRNQHHMRDCDCGPPTIYNSRQDAETGKGHLRFYTVGSSPSNLRVLQKKNDLQWHCHCGDGAQYWERFDNLLGVSRKRKRRWRDDSEVDLIAQNKGQEAGATSVETVLAAPTDAEEQSHAESAPASMQSMLWSYLSGFASRFATMPNTVFNFLGRLRERLQEVAYDIVESRKYDPTDDRVIVKRLKRQYCLPVETSTEPDAPVDVGGLAYYTWAADVAKHIGDDVLKRIRGSFVVQLDHIVRNRVCGGYSVDQIKAFAKPQEDLPLSLGVHVLMNNEFGPCDPGEAQSESEERFKKALFSYQRSLEHTLQFIDQVYNPENLSGLRQQYPAPPRRLEIGDYEFRIITKHVAEFLTFVLSLKDLYGIDKNFHLAITKMIVDANALHKQEMVPSYVEFPGKDGEVMPGSFPTAIYDEIPADEVTVEPVYALKHPSSESPSKITPPVQLDDFKPMERPRGILKKSKKWAAPESPKYVPTPEKKRKLGFESPVSKFMPPTKVPTKILTPLQMAALERAKAYAKKQERLKRASSPGLRDGAVQNGRSEAHSSHIPSTPTRKTSSDTTPPQQPNASTATPPGSGPNSLVSDRPYLYTPRPPKNEREQEERERAEEEDKEMGLRYHHEKYGDLLDGMHREIKQHPCYKEPESKFWRDWKKREAWRVKDEESRKQREAERLKPKTAEERARALDNLFQKLDEEGGILPPARKPIVDHEAELLIATKKLEDLEISRQIREEHEAGLRREAEEERLRQEEEARRLEEEKRRKAEEQRRKEEAERRRAEQAAKRAKEAAELAALRCLRPPTRPLVSPITDDWDHRVSMAAQANPTAELAKTTDGQALTRRDFAEKLLPATAWLNDNVIIGMILHVADYINKTAGANDQNPKCAAFTSYFWPRLESHGPTQVGRLMRRAGIRKQNFLDIDTILVPICAHSHWTLAVVRPSKRTVSHIDSIKAGAGDPRVQKKLLEWVKVSLEEKFVADEWKIIDYDAPRQTNGWDCGVFTITNAMCIALGLDPKASYSAHELTLQRRRIAAVLLNEGFKGEFSLDGL</sequence>
<dbReference type="GO" id="GO:0006508">
    <property type="term" value="P:proteolysis"/>
    <property type="evidence" value="ECO:0007669"/>
    <property type="project" value="UniProtKB-KW"/>
</dbReference>
<evidence type="ECO:0000313" key="7">
    <source>
        <dbReference type="EMBL" id="KAK3946273.1"/>
    </source>
</evidence>
<keyword evidence="8" id="KW-1185">Reference proteome</keyword>
<dbReference type="PANTHER" id="PTHR12606">
    <property type="entry name" value="SENTRIN/SUMO-SPECIFIC PROTEASE"/>
    <property type="match status" value="1"/>
</dbReference>
<dbReference type="SUPFAM" id="SSF54001">
    <property type="entry name" value="Cysteine proteinases"/>
    <property type="match status" value="1"/>
</dbReference>
<evidence type="ECO:0000256" key="3">
    <source>
        <dbReference type="ARBA" id="ARBA00022801"/>
    </source>
</evidence>
<name>A0AAN6NK16_9PEZI</name>
<dbReference type="GO" id="GO:0016929">
    <property type="term" value="F:deSUMOylase activity"/>
    <property type="evidence" value="ECO:0007669"/>
    <property type="project" value="TreeGrafter"/>
</dbReference>
<evidence type="ECO:0000256" key="4">
    <source>
        <dbReference type="ARBA" id="ARBA00022807"/>
    </source>
</evidence>
<evidence type="ECO:0000313" key="8">
    <source>
        <dbReference type="Proteomes" id="UP001303473"/>
    </source>
</evidence>
<dbReference type="GO" id="GO:0005634">
    <property type="term" value="C:nucleus"/>
    <property type="evidence" value="ECO:0007669"/>
    <property type="project" value="TreeGrafter"/>
</dbReference>
<dbReference type="PROSITE" id="PS50600">
    <property type="entry name" value="ULP_PROTEASE"/>
    <property type="match status" value="1"/>
</dbReference>
<dbReference type="EMBL" id="MU853752">
    <property type="protein sequence ID" value="KAK3946273.1"/>
    <property type="molecule type" value="Genomic_DNA"/>
</dbReference>
<feature type="region of interest" description="Disordered" evidence="5">
    <location>
        <begin position="891"/>
        <end position="915"/>
    </location>
</feature>
<evidence type="ECO:0000256" key="2">
    <source>
        <dbReference type="ARBA" id="ARBA00022670"/>
    </source>
</evidence>
<keyword evidence="2 7" id="KW-0645">Protease</keyword>
<organism evidence="7 8">
    <name type="scientific">Diplogelasinospora grovesii</name>
    <dbReference type="NCBI Taxonomy" id="303347"/>
    <lineage>
        <taxon>Eukaryota</taxon>
        <taxon>Fungi</taxon>
        <taxon>Dikarya</taxon>
        <taxon>Ascomycota</taxon>
        <taxon>Pezizomycotina</taxon>
        <taxon>Sordariomycetes</taxon>
        <taxon>Sordariomycetidae</taxon>
        <taxon>Sordariales</taxon>
        <taxon>Diplogelasinosporaceae</taxon>
        <taxon>Diplogelasinospora</taxon>
    </lineage>
</organism>
<feature type="region of interest" description="Disordered" evidence="5">
    <location>
        <begin position="1"/>
        <end position="45"/>
    </location>
</feature>
<dbReference type="Gene3D" id="3.40.395.10">
    <property type="entry name" value="Adenoviral Proteinase, Chain A"/>
    <property type="match status" value="1"/>
</dbReference>
<feature type="domain" description="Ubiquitin-like protease family profile" evidence="6">
    <location>
        <begin position="968"/>
        <end position="1139"/>
    </location>
</feature>
<comment type="caution">
    <text evidence="7">The sequence shown here is derived from an EMBL/GenBank/DDBJ whole genome shotgun (WGS) entry which is preliminary data.</text>
</comment>
<dbReference type="AlphaFoldDB" id="A0AAN6NK16"/>
<feature type="region of interest" description="Disordered" evidence="5">
    <location>
        <begin position="591"/>
        <end position="613"/>
    </location>
</feature>
<dbReference type="Pfam" id="PF02902">
    <property type="entry name" value="Peptidase_C48"/>
    <property type="match status" value="1"/>
</dbReference>
<dbReference type="Proteomes" id="UP001303473">
    <property type="component" value="Unassembled WGS sequence"/>
</dbReference>
<feature type="region of interest" description="Disordered" evidence="5">
    <location>
        <begin position="59"/>
        <end position="84"/>
    </location>
</feature>
<evidence type="ECO:0000256" key="5">
    <source>
        <dbReference type="SAM" id="MobiDB-lite"/>
    </source>
</evidence>
<evidence type="ECO:0000259" key="6">
    <source>
        <dbReference type="PROSITE" id="PS50600"/>
    </source>
</evidence>
<accession>A0AAN6NK16</accession>
<feature type="compositionally biased region" description="Basic and acidic residues" evidence="5">
    <location>
        <begin position="729"/>
        <end position="752"/>
    </location>
</feature>